<feature type="compositionally biased region" description="Pro residues" evidence="1">
    <location>
        <begin position="90"/>
        <end position="103"/>
    </location>
</feature>
<sequence>MVSRRPEVQDSPLAFALMRAAHAQHPGLRHTAPPKRGGTVPLRPGERQQQLSAALATGTAPRVSVRSLSPWQLLQAGWGGKGEKLAPSRRPVPLPPAPAPSPAWGPALRKSLDYNHSHQRPSNASSNSTLVILCTRHPMLSETDEDIEKLMGLRSPPLIQRKPYYHLK</sequence>
<keyword evidence="3" id="KW-1185">Reference proteome</keyword>
<evidence type="ECO:0000313" key="3">
    <source>
        <dbReference type="Proteomes" id="UP000593571"/>
    </source>
</evidence>
<proteinExistence type="predicted"/>
<feature type="region of interest" description="Disordered" evidence="1">
    <location>
        <begin position="79"/>
        <end position="108"/>
    </location>
</feature>
<protein>
    <submittedName>
        <fullName evidence="2">Uncharacterized protein</fullName>
    </submittedName>
</protein>
<organism evidence="2 3">
    <name type="scientific">Rousettus aegyptiacus</name>
    <name type="common">Egyptian fruit bat</name>
    <name type="synonym">Pteropus aegyptiacus</name>
    <dbReference type="NCBI Taxonomy" id="9407"/>
    <lineage>
        <taxon>Eukaryota</taxon>
        <taxon>Metazoa</taxon>
        <taxon>Chordata</taxon>
        <taxon>Craniata</taxon>
        <taxon>Vertebrata</taxon>
        <taxon>Euteleostomi</taxon>
        <taxon>Mammalia</taxon>
        <taxon>Eutheria</taxon>
        <taxon>Laurasiatheria</taxon>
        <taxon>Chiroptera</taxon>
        <taxon>Yinpterochiroptera</taxon>
        <taxon>Pteropodoidea</taxon>
        <taxon>Pteropodidae</taxon>
        <taxon>Rousettinae</taxon>
        <taxon>Rousettus</taxon>
    </lineage>
</organism>
<name>A0A7J8FJ56_ROUAE</name>
<dbReference type="EMBL" id="JACASE010000007">
    <property type="protein sequence ID" value="KAF6447696.1"/>
    <property type="molecule type" value="Genomic_DNA"/>
</dbReference>
<reference evidence="2 3" key="1">
    <citation type="journal article" date="2020" name="Nature">
        <title>Six reference-quality genomes reveal evolution of bat adaptations.</title>
        <authorList>
            <person name="Jebb D."/>
            <person name="Huang Z."/>
            <person name="Pippel M."/>
            <person name="Hughes G.M."/>
            <person name="Lavrichenko K."/>
            <person name="Devanna P."/>
            <person name="Winkler S."/>
            <person name="Jermiin L.S."/>
            <person name="Skirmuntt E.C."/>
            <person name="Katzourakis A."/>
            <person name="Burkitt-Gray L."/>
            <person name="Ray D.A."/>
            <person name="Sullivan K.A.M."/>
            <person name="Roscito J.G."/>
            <person name="Kirilenko B.M."/>
            <person name="Davalos L.M."/>
            <person name="Corthals A.P."/>
            <person name="Power M.L."/>
            <person name="Jones G."/>
            <person name="Ransome R.D."/>
            <person name="Dechmann D.K.N."/>
            <person name="Locatelli A.G."/>
            <person name="Puechmaille S.J."/>
            <person name="Fedrigo O."/>
            <person name="Jarvis E.D."/>
            <person name="Hiller M."/>
            <person name="Vernes S.C."/>
            <person name="Myers E.W."/>
            <person name="Teeling E.C."/>
        </authorList>
    </citation>
    <scope>NUCLEOTIDE SEQUENCE [LARGE SCALE GENOMIC DNA]</scope>
    <source>
        <strain evidence="2">MRouAeg1</strain>
        <tissue evidence="2">Muscle</tissue>
    </source>
</reference>
<evidence type="ECO:0000313" key="2">
    <source>
        <dbReference type="EMBL" id="KAF6447696.1"/>
    </source>
</evidence>
<gene>
    <name evidence="2" type="ORF">HJG63_012075</name>
</gene>
<dbReference type="AlphaFoldDB" id="A0A7J8FJ56"/>
<evidence type="ECO:0000256" key="1">
    <source>
        <dbReference type="SAM" id="MobiDB-lite"/>
    </source>
</evidence>
<comment type="caution">
    <text evidence="2">The sequence shown here is derived from an EMBL/GenBank/DDBJ whole genome shotgun (WGS) entry which is preliminary data.</text>
</comment>
<accession>A0A7J8FJ56</accession>
<dbReference type="Proteomes" id="UP000593571">
    <property type="component" value="Unassembled WGS sequence"/>
</dbReference>
<feature type="region of interest" description="Disordered" evidence="1">
    <location>
        <begin position="22"/>
        <end position="48"/>
    </location>
</feature>